<evidence type="ECO:0000256" key="5">
    <source>
        <dbReference type="ARBA" id="ARBA00022989"/>
    </source>
</evidence>
<feature type="transmembrane region" description="Helical" evidence="8">
    <location>
        <begin position="88"/>
        <end position="111"/>
    </location>
</feature>
<feature type="transmembrane region" description="Helical" evidence="8">
    <location>
        <begin position="131"/>
        <end position="152"/>
    </location>
</feature>
<keyword evidence="5 8" id="KW-1133">Transmembrane helix</keyword>
<dbReference type="EMBL" id="AP025314">
    <property type="protein sequence ID" value="BDD09703.1"/>
    <property type="molecule type" value="Genomic_DNA"/>
</dbReference>
<evidence type="ECO:0000256" key="3">
    <source>
        <dbReference type="ARBA" id="ARBA00022519"/>
    </source>
</evidence>
<keyword evidence="6 8" id="KW-0472">Membrane</keyword>
<proteinExistence type="inferred from homology"/>
<dbReference type="PANTHER" id="PTHR34390:SF1">
    <property type="entry name" value="SUCCINATE TRANSPORTER SUBUNIT YJJB-RELATED"/>
    <property type="match status" value="1"/>
</dbReference>
<gene>
    <name evidence="10" type="ORF">FUAX_21350</name>
</gene>
<dbReference type="PANTHER" id="PTHR34390">
    <property type="entry name" value="UPF0442 PROTEIN YJJB-RELATED"/>
    <property type="match status" value="1"/>
</dbReference>
<evidence type="ECO:0000256" key="8">
    <source>
        <dbReference type="SAM" id="Phobius"/>
    </source>
</evidence>
<evidence type="ECO:0000256" key="4">
    <source>
        <dbReference type="ARBA" id="ARBA00022692"/>
    </source>
</evidence>
<dbReference type="RefSeq" id="WP_338391298.1">
    <property type="nucleotide sequence ID" value="NZ_AP025314.1"/>
</dbReference>
<feature type="transmembrane region" description="Helical" evidence="8">
    <location>
        <begin position="7"/>
        <end position="27"/>
    </location>
</feature>
<feature type="transmembrane region" description="Helical" evidence="8">
    <location>
        <begin position="57"/>
        <end position="76"/>
    </location>
</feature>
<evidence type="ECO:0000313" key="10">
    <source>
        <dbReference type="EMBL" id="BDD09703.1"/>
    </source>
</evidence>
<dbReference type="Pfam" id="PF12821">
    <property type="entry name" value="ThrE_2"/>
    <property type="match status" value="1"/>
</dbReference>
<keyword evidence="3" id="KW-0997">Cell inner membrane</keyword>
<accession>A0AAU9CI38</accession>
<keyword evidence="11" id="KW-1185">Reference proteome</keyword>
<feature type="domain" description="Threonine/Serine exporter ThrE" evidence="9">
    <location>
        <begin position="11"/>
        <end position="148"/>
    </location>
</feature>
<evidence type="ECO:0000256" key="2">
    <source>
        <dbReference type="ARBA" id="ARBA00022475"/>
    </source>
</evidence>
<keyword evidence="2" id="KW-1003">Cell membrane</keyword>
<dbReference type="InterPro" id="IPR050539">
    <property type="entry name" value="ThrE_Dicarb/AminoAcid_Exp"/>
</dbReference>
<comment type="similarity">
    <text evidence="7">Belongs to the ThrE exporter (TC 2.A.79) family.</text>
</comment>
<dbReference type="GO" id="GO:0015744">
    <property type="term" value="P:succinate transport"/>
    <property type="evidence" value="ECO:0007669"/>
    <property type="project" value="TreeGrafter"/>
</dbReference>
<dbReference type="InterPro" id="IPR024528">
    <property type="entry name" value="ThrE_2"/>
</dbReference>
<sequence length="169" mass="18715">MIEWDKVLLDALWSSFAALGFAVLFNLPRKSLWAAGLLGAIGHTVRHLVMHYHWGDIVVGTLVAAFTISIIGMLIAHHTDSPSLIFSFCALIPMVPGLFAYQALISLISIVTTEKKISDILAQIALASSNGLKAMFVFFCLSFGVAIPILGLREIGYFTKKKYHRRYFK</sequence>
<organism evidence="10 11">
    <name type="scientific">Fulvitalea axinellae</name>
    <dbReference type="NCBI Taxonomy" id="1182444"/>
    <lineage>
        <taxon>Bacteria</taxon>
        <taxon>Pseudomonadati</taxon>
        <taxon>Bacteroidota</taxon>
        <taxon>Cytophagia</taxon>
        <taxon>Cytophagales</taxon>
        <taxon>Persicobacteraceae</taxon>
        <taxon>Fulvitalea</taxon>
    </lineage>
</organism>
<evidence type="ECO:0000256" key="6">
    <source>
        <dbReference type="ARBA" id="ARBA00023136"/>
    </source>
</evidence>
<comment type="subcellular location">
    <subcellularLocation>
        <location evidence="1">Cell membrane</location>
        <topology evidence="1">Multi-pass membrane protein</topology>
    </subcellularLocation>
</comment>
<evidence type="ECO:0000256" key="1">
    <source>
        <dbReference type="ARBA" id="ARBA00004651"/>
    </source>
</evidence>
<dbReference type="KEGG" id="fax:FUAX_21350"/>
<evidence type="ECO:0000256" key="7">
    <source>
        <dbReference type="ARBA" id="ARBA00034125"/>
    </source>
</evidence>
<evidence type="ECO:0000313" key="11">
    <source>
        <dbReference type="Proteomes" id="UP001348817"/>
    </source>
</evidence>
<name>A0AAU9CI38_9BACT</name>
<reference evidence="10 11" key="1">
    <citation type="submission" date="2021-12" db="EMBL/GenBank/DDBJ databases">
        <title>Genome sequencing of bacteria with rrn-lacking chromosome and rrn-plasmid.</title>
        <authorList>
            <person name="Anda M."/>
            <person name="Iwasaki W."/>
        </authorList>
    </citation>
    <scope>NUCLEOTIDE SEQUENCE [LARGE SCALE GENOMIC DNA]</scope>
    <source>
        <strain evidence="10 11">DSM 100852</strain>
    </source>
</reference>
<dbReference type="AlphaFoldDB" id="A0AAU9CI38"/>
<evidence type="ECO:0000259" key="9">
    <source>
        <dbReference type="Pfam" id="PF12821"/>
    </source>
</evidence>
<keyword evidence="4 8" id="KW-0812">Transmembrane</keyword>
<protein>
    <submittedName>
        <fullName evidence="10">Membrane protein</fullName>
    </submittedName>
</protein>
<dbReference type="GO" id="GO:0005886">
    <property type="term" value="C:plasma membrane"/>
    <property type="evidence" value="ECO:0007669"/>
    <property type="project" value="UniProtKB-SubCell"/>
</dbReference>
<dbReference type="Proteomes" id="UP001348817">
    <property type="component" value="Chromosome"/>
</dbReference>